<evidence type="ECO:0000313" key="2">
    <source>
        <dbReference type="EMBL" id="PMM64613.1"/>
    </source>
</evidence>
<dbReference type="RefSeq" id="WP_102437877.1">
    <property type="nucleotide sequence ID" value="NZ_CAWNVI010000160.1"/>
</dbReference>
<dbReference type="InterPro" id="IPR007844">
    <property type="entry name" value="AsmA"/>
</dbReference>
<comment type="caution">
    <text evidence="2">The sequence shown here is derived from an EMBL/GenBank/DDBJ whole genome shotgun (WGS) entry which is preliminary data.</text>
</comment>
<dbReference type="Pfam" id="PF05170">
    <property type="entry name" value="AsmA"/>
    <property type="match status" value="1"/>
</dbReference>
<feature type="domain" description="AsmA" evidence="1">
    <location>
        <begin position="1"/>
        <end position="583"/>
    </location>
</feature>
<gene>
    <name evidence="2" type="ORF">BCT49_15695</name>
</gene>
<dbReference type="AlphaFoldDB" id="A0A2N7JX57"/>
<dbReference type="Proteomes" id="UP000235406">
    <property type="component" value="Unassembled WGS sequence"/>
</dbReference>
<reference evidence="3" key="1">
    <citation type="submission" date="2016-07" db="EMBL/GenBank/DDBJ databases">
        <title>Nontailed viruses are major unrecognized killers of bacteria in the ocean.</title>
        <authorList>
            <person name="Kauffman K."/>
            <person name="Hussain F."/>
            <person name="Yang J."/>
            <person name="Arevalo P."/>
            <person name="Brown J."/>
            <person name="Cutler M."/>
            <person name="Kelly L."/>
            <person name="Polz M.F."/>
        </authorList>
    </citation>
    <scope>NUCLEOTIDE SEQUENCE [LARGE SCALE GENOMIC DNA]</scope>
    <source>
        <strain evidence="3">10N.261.46.F8</strain>
    </source>
</reference>
<dbReference type="OrthoDB" id="5912765at2"/>
<evidence type="ECO:0000313" key="3">
    <source>
        <dbReference type="Proteomes" id="UP000235406"/>
    </source>
</evidence>
<dbReference type="EMBL" id="MCZK01000160">
    <property type="protein sequence ID" value="PMM64613.1"/>
    <property type="molecule type" value="Genomic_DNA"/>
</dbReference>
<sequence>MKKVFMVLGIVVAIIVATIAALLLSLQTQYRADVANFFIKQTIEQPVLIEDIEYQAPYHITLMGITLSQAQPEKQPPLYIDKIDIWFSPYSVTETKLVLDSVLISGLQLDTNNLKILDPLFTQQHIKLHQLALHDLDYSTPDFNARGIDLQISDPTWDKRSSILPYGKTQLTAAQLYWQDEAFDNLLIDLDLKPNDSTLYGASFEWRGAKISGQAEQYQQGWSLVNVTADGLRLDQQQTQSLLSKNWNVEGIQINHINSLDILRSDVEWKNGHLAGFDASLENVQLPFQLWQQQQATFSLQAEGVTIDDDLFVDPSIQLSLQPEQILIEDFYTQWRQGSIQMNGVLTPSSVELTQLDVQGIKWITESQDENLPVTRLMPWLTQLQQASIHRLNIERSQLIQLAKKPYWQVSGLHVEGHQVQLLQDRKLGLWQGKLMASANDASYQNILSAQPVVEMNSEQGKWTLTRLFMPLKHGYVEANATLDFNQISKPWSLDISADGLPISPILQQLELPLDATGYGEFELQAAGLYGDSLMLGYSTTGQLKGSVRQGVMTFNDTLSETSTDNVFEIPELNANFDRGRFTLKPMHIIGASAEEEGSQRVQTLNGEVSGELDLLEQEQHSLSITLSDPCHQVSGKLDQVEYSEINDCQQKSATPQE</sequence>
<name>A0A2N7JX57_9VIBR</name>
<evidence type="ECO:0000259" key="1">
    <source>
        <dbReference type="Pfam" id="PF05170"/>
    </source>
</evidence>
<protein>
    <recommendedName>
        <fullName evidence="1">AsmA domain-containing protein</fullName>
    </recommendedName>
</protein>
<proteinExistence type="predicted"/>
<organism evidence="2 3">
    <name type="scientific">Vibrio lentus</name>
    <dbReference type="NCBI Taxonomy" id="136468"/>
    <lineage>
        <taxon>Bacteria</taxon>
        <taxon>Pseudomonadati</taxon>
        <taxon>Pseudomonadota</taxon>
        <taxon>Gammaproteobacteria</taxon>
        <taxon>Vibrionales</taxon>
        <taxon>Vibrionaceae</taxon>
        <taxon>Vibrio</taxon>
    </lineage>
</organism>
<accession>A0A2N7JX57</accession>